<proteinExistence type="predicted"/>
<dbReference type="Proteomes" id="UP001217089">
    <property type="component" value="Unassembled WGS sequence"/>
</dbReference>
<feature type="compositionally biased region" description="Basic and acidic residues" evidence="2">
    <location>
        <begin position="37"/>
        <end position="47"/>
    </location>
</feature>
<feature type="transmembrane region" description="Helical" evidence="3">
    <location>
        <begin position="258"/>
        <end position="276"/>
    </location>
</feature>
<feature type="transmembrane region" description="Helical" evidence="3">
    <location>
        <begin position="415"/>
        <end position="439"/>
    </location>
</feature>
<dbReference type="PROSITE" id="PS50850">
    <property type="entry name" value="MFS"/>
    <property type="match status" value="1"/>
</dbReference>
<feature type="domain" description="Major facilitator superfamily (MFS) profile" evidence="4">
    <location>
        <begin position="99"/>
        <end position="561"/>
    </location>
</feature>
<feature type="transmembrane region" description="Helical" evidence="3">
    <location>
        <begin position="169"/>
        <end position="187"/>
    </location>
</feature>
<feature type="transmembrane region" description="Helical" evidence="3">
    <location>
        <begin position="451"/>
        <end position="472"/>
    </location>
</feature>
<evidence type="ECO:0000256" key="3">
    <source>
        <dbReference type="SAM" id="Phobius"/>
    </source>
</evidence>
<feature type="transmembrane region" description="Helical" evidence="3">
    <location>
        <begin position="99"/>
        <end position="118"/>
    </location>
</feature>
<organism evidence="5 6">
    <name type="scientific">Tegillarca granosa</name>
    <name type="common">Malaysian cockle</name>
    <name type="synonym">Anadara granosa</name>
    <dbReference type="NCBI Taxonomy" id="220873"/>
    <lineage>
        <taxon>Eukaryota</taxon>
        <taxon>Metazoa</taxon>
        <taxon>Spiralia</taxon>
        <taxon>Lophotrochozoa</taxon>
        <taxon>Mollusca</taxon>
        <taxon>Bivalvia</taxon>
        <taxon>Autobranchia</taxon>
        <taxon>Pteriomorphia</taxon>
        <taxon>Arcoida</taxon>
        <taxon>Arcoidea</taxon>
        <taxon>Arcidae</taxon>
        <taxon>Tegillarca</taxon>
    </lineage>
</organism>
<feature type="non-terminal residue" evidence="5">
    <location>
        <position position="561"/>
    </location>
</feature>
<dbReference type="Gene3D" id="1.20.1250.20">
    <property type="entry name" value="MFS general substrate transporter like domains"/>
    <property type="match status" value="2"/>
</dbReference>
<feature type="compositionally biased region" description="Polar residues" evidence="2">
    <location>
        <begin position="21"/>
        <end position="36"/>
    </location>
</feature>
<keyword evidence="6" id="KW-1185">Reference proteome</keyword>
<accession>A0ABQ9E976</accession>
<gene>
    <name evidence="5" type="ORF">KUTeg_021574</name>
</gene>
<reference evidence="5 6" key="1">
    <citation type="submission" date="2022-12" db="EMBL/GenBank/DDBJ databases">
        <title>Chromosome-level genome of Tegillarca granosa.</title>
        <authorList>
            <person name="Kim J."/>
        </authorList>
    </citation>
    <scope>NUCLEOTIDE SEQUENCE [LARGE SCALE GENOMIC DNA]</scope>
    <source>
        <strain evidence="5">Teg-2019</strain>
        <tissue evidence="5">Adductor muscle</tissue>
    </source>
</reference>
<keyword evidence="3" id="KW-0812">Transmembrane</keyword>
<dbReference type="PANTHER" id="PTHR11360:SF306">
    <property type="entry name" value="RE01051P"/>
    <property type="match status" value="1"/>
</dbReference>
<feature type="transmembrane region" description="Helical" evidence="3">
    <location>
        <begin position="193"/>
        <end position="220"/>
    </location>
</feature>
<feature type="transmembrane region" description="Helical" evidence="3">
    <location>
        <begin position="138"/>
        <end position="157"/>
    </location>
</feature>
<evidence type="ECO:0000313" key="6">
    <source>
        <dbReference type="Proteomes" id="UP001217089"/>
    </source>
</evidence>
<feature type="transmembrane region" description="Helical" evidence="3">
    <location>
        <begin position="484"/>
        <end position="502"/>
    </location>
</feature>
<dbReference type="InterPro" id="IPR050327">
    <property type="entry name" value="Proton-linked_MCT"/>
</dbReference>
<evidence type="ECO:0000256" key="1">
    <source>
        <dbReference type="ARBA" id="ARBA00004141"/>
    </source>
</evidence>
<dbReference type="CDD" id="cd17352">
    <property type="entry name" value="MFS_MCT_SLC16"/>
    <property type="match status" value="1"/>
</dbReference>
<keyword evidence="3" id="KW-0472">Membrane</keyword>
<dbReference type="SUPFAM" id="SSF103473">
    <property type="entry name" value="MFS general substrate transporter"/>
    <property type="match status" value="1"/>
</dbReference>
<name>A0ABQ9E976_TEGGR</name>
<comment type="subcellular location">
    <subcellularLocation>
        <location evidence="1">Membrane</location>
        <topology evidence="1">Multi-pass membrane protein</topology>
    </subcellularLocation>
</comment>
<feature type="transmembrane region" description="Helical" evidence="3">
    <location>
        <begin position="227"/>
        <end position="246"/>
    </location>
</feature>
<sequence>MRELNIETPDHTDTEDIKLKTSAQNDENDETNYNQKLKQEKYSERTENNGVNNGETCTEIGRNIDDRNIEDISDVSQPEEEQVAIETDEEEKKAPDGGWGWFVVLGLVLSLCITGGIQRSGGILYLKIDDQFKRSASATSWVLSVSGALGMCSGPIASSLSNRFSVRSVCIFGGILSAVGILISGFIPDLEFLYFSFGLLNGFGRSCTHVPALVLVGLYFDKRRGIAIGLSTAGIGFGSFIIPPAIDHLFNEYGYTGAFILMSGLVLNVVVCSSLYRPLTLQRKLMAYDRKKKISKYCTKNYQPIPVTEMKNEQPENTVDVSKESAQPEVTIEVYTDNNLASTQSAKHNAEHEQERLINTSNGQASSDIVVAEKETISSKLYKRICKCCKRSKTSDSKKEKKKFLELSLLKDFRFLSFGLTMMFYTLAFRIILVFLPAYAKQKGISDTQSAYLLSISGILDTVSRIASGAILDIKQIKPYRITVYCILIFLLFVLCLIIPSIDTFIELCVLSGFIGCFSGSYMSQKSMVAIDILGVEKITSSFGLTMLFQGIGSLIGPPIS</sequence>
<evidence type="ECO:0000313" key="5">
    <source>
        <dbReference type="EMBL" id="KAJ8300055.1"/>
    </source>
</evidence>
<evidence type="ECO:0000259" key="4">
    <source>
        <dbReference type="PROSITE" id="PS50850"/>
    </source>
</evidence>
<dbReference type="EMBL" id="JARBDR010000919">
    <property type="protein sequence ID" value="KAJ8300055.1"/>
    <property type="molecule type" value="Genomic_DNA"/>
</dbReference>
<feature type="region of interest" description="Disordered" evidence="2">
    <location>
        <begin position="1"/>
        <end position="55"/>
    </location>
</feature>
<feature type="compositionally biased region" description="Basic and acidic residues" evidence="2">
    <location>
        <begin position="1"/>
        <end position="19"/>
    </location>
</feature>
<comment type="caution">
    <text evidence="5">The sequence shown here is derived from an EMBL/GenBank/DDBJ whole genome shotgun (WGS) entry which is preliminary data.</text>
</comment>
<evidence type="ECO:0000256" key="2">
    <source>
        <dbReference type="SAM" id="MobiDB-lite"/>
    </source>
</evidence>
<dbReference type="InterPro" id="IPR011701">
    <property type="entry name" value="MFS"/>
</dbReference>
<keyword evidence="3" id="KW-1133">Transmembrane helix</keyword>
<dbReference type="PANTHER" id="PTHR11360">
    <property type="entry name" value="MONOCARBOXYLATE TRANSPORTER"/>
    <property type="match status" value="1"/>
</dbReference>
<dbReference type="InterPro" id="IPR036259">
    <property type="entry name" value="MFS_trans_sf"/>
</dbReference>
<protein>
    <recommendedName>
        <fullName evidence="4">Major facilitator superfamily (MFS) profile domain-containing protein</fullName>
    </recommendedName>
</protein>
<dbReference type="InterPro" id="IPR020846">
    <property type="entry name" value="MFS_dom"/>
</dbReference>
<dbReference type="Pfam" id="PF07690">
    <property type="entry name" value="MFS_1"/>
    <property type="match status" value="1"/>
</dbReference>